<dbReference type="AlphaFoldDB" id="A0ABD1F318"/>
<comment type="caution">
    <text evidence="1">The sequence shown here is derived from an EMBL/GenBank/DDBJ whole genome shotgun (WGS) entry which is preliminary data.</text>
</comment>
<keyword evidence="2" id="KW-1185">Reference proteome</keyword>
<proteinExistence type="predicted"/>
<name>A0ABD1F318_HYPHA</name>
<dbReference type="Proteomes" id="UP001566132">
    <property type="component" value="Unassembled WGS sequence"/>
</dbReference>
<gene>
    <name evidence="1" type="ORF">ABEB36_004354</name>
</gene>
<evidence type="ECO:0000313" key="1">
    <source>
        <dbReference type="EMBL" id="KAL1509648.1"/>
    </source>
</evidence>
<sequence>MTAKFSQFLRYSLIVRKFGKTYYNVCDTNSKTVSEHVPHWLEADKEQYNVFPRSQSTAIVKLDPYSDPDRWPPHLHYGRQAPPLPPFWCDQRPGRSSDPVTPVGGPIHGACPVHSSFRYRALANGGPDFHHFHRSHQGIRDKIKRMERCLFLADVDVPIREENKLEITGEM</sequence>
<evidence type="ECO:0000313" key="2">
    <source>
        <dbReference type="Proteomes" id="UP001566132"/>
    </source>
</evidence>
<accession>A0ABD1F318</accession>
<organism evidence="1 2">
    <name type="scientific">Hypothenemus hampei</name>
    <name type="common">Coffee berry borer</name>
    <dbReference type="NCBI Taxonomy" id="57062"/>
    <lineage>
        <taxon>Eukaryota</taxon>
        <taxon>Metazoa</taxon>
        <taxon>Ecdysozoa</taxon>
        <taxon>Arthropoda</taxon>
        <taxon>Hexapoda</taxon>
        <taxon>Insecta</taxon>
        <taxon>Pterygota</taxon>
        <taxon>Neoptera</taxon>
        <taxon>Endopterygota</taxon>
        <taxon>Coleoptera</taxon>
        <taxon>Polyphaga</taxon>
        <taxon>Cucujiformia</taxon>
        <taxon>Curculionidae</taxon>
        <taxon>Scolytinae</taxon>
        <taxon>Hypothenemus</taxon>
    </lineage>
</organism>
<reference evidence="1 2" key="1">
    <citation type="submission" date="2024-05" db="EMBL/GenBank/DDBJ databases">
        <title>Genetic variation in Jamaican populations of the coffee berry borer (Hypothenemus hampei).</title>
        <authorList>
            <person name="Errbii M."/>
            <person name="Myrie A."/>
        </authorList>
    </citation>
    <scope>NUCLEOTIDE SEQUENCE [LARGE SCALE GENOMIC DNA]</scope>
    <source>
        <strain evidence="1">JA-Hopewell-2020-01-JO</strain>
        <tissue evidence="1">Whole body</tissue>
    </source>
</reference>
<protein>
    <submittedName>
        <fullName evidence="1">Uncharacterized protein</fullName>
    </submittedName>
</protein>
<dbReference type="EMBL" id="JBDJPC010000003">
    <property type="protein sequence ID" value="KAL1509648.1"/>
    <property type="molecule type" value="Genomic_DNA"/>
</dbReference>